<comment type="caution">
    <text evidence="1">The sequence shown here is derived from an EMBL/GenBank/DDBJ whole genome shotgun (WGS) entry which is preliminary data.</text>
</comment>
<keyword evidence="2" id="KW-1185">Reference proteome</keyword>
<dbReference type="Pfam" id="PF18937">
    <property type="entry name" value="DUF5685"/>
    <property type="match status" value="1"/>
</dbReference>
<dbReference type="STRING" id="411473.RUMCAL_01003"/>
<dbReference type="Proteomes" id="UP000016662">
    <property type="component" value="Unassembled WGS sequence"/>
</dbReference>
<evidence type="ECO:0000313" key="1">
    <source>
        <dbReference type="EMBL" id="ERJ96673.1"/>
    </source>
</evidence>
<protein>
    <submittedName>
        <fullName evidence="1">Uncharacterized protein</fullName>
    </submittedName>
</protein>
<reference evidence="1 2" key="1">
    <citation type="submission" date="2013-07" db="EMBL/GenBank/DDBJ databases">
        <authorList>
            <person name="Weinstock G."/>
            <person name="Sodergren E."/>
            <person name="Wylie T."/>
            <person name="Fulton L."/>
            <person name="Fulton R."/>
            <person name="Fronick C."/>
            <person name="O'Laughlin M."/>
            <person name="Godfrey J."/>
            <person name="Miner T."/>
            <person name="Herter B."/>
            <person name="Appelbaum E."/>
            <person name="Cordes M."/>
            <person name="Lek S."/>
            <person name="Wollam A."/>
            <person name="Pepin K.H."/>
            <person name="Palsikar V.B."/>
            <person name="Mitreva M."/>
            <person name="Wilson R.K."/>
        </authorList>
    </citation>
    <scope>NUCLEOTIDE SEQUENCE [LARGE SCALE GENOMIC DNA]</scope>
    <source>
        <strain evidence="1 2">ATCC 27760</strain>
    </source>
</reference>
<dbReference type="eggNOG" id="ENOG502Z8PZ">
    <property type="taxonomic scope" value="Bacteria"/>
</dbReference>
<organism evidence="1 2">
    <name type="scientific">Ruminococcus callidus ATCC 27760</name>
    <dbReference type="NCBI Taxonomy" id="411473"/>
    <lineage>
        <taxon>Bacteria</taxon>
        <taxon>Bacillati</taxon>
        <taxon>Bacillota</taxon>
        <taxon>Clostridia</taxon>
        <taxon>Eubacteriales</taxon>
        <taxon>Oscillospiraceae</taxon>
        <taxon>Ruminococcus</taxon>
    </lineage>
</organism>
<dbReference type="InterPro" id="IPR043740">
    <property type="entry name" value="DUF5685"/>
</dbReference>
<dbReference type="PATRIC" id="fig|411473.3.peg.824"/>
<dbReference type="AlphaFoldDB" id="U2MBJ7"/>
<proteinExistence type="predicted"/>
<dbReference type="EMBL" id="AWVF01000110">
    <property type="protein sequence ID" value="ERJ96673.1"/>
    <property type="molecule type" value="Genomic_DNA"/>
</dbReference>
<name>U2MBJ7_9FIRM</name>
<gene>
    <name evidence="1" type="ORF">RUMCAL_01003</name>
</gene>
<dbReference type="HOGENOM" id="CLU_067295_0_0_9"/>
<evidence type="ECO:0000313" key="2">
    <source>
        <dbReference type="Proteomes" id="UP000016662"/>
    </source>
</evidence>
<sequence length="229" mass="27042">MTFLILLLTGLYEPEETKTEQRCIAHPFHKNLHIQSAVTDYAADMSILLFRDKCMDDWNDERKISRRAAAGMSSRSYRKIQQQYPEKCSVVRTQLEKLHEMEQNHESNPEIPAGCFGTMLGELFVWKDDIWADTLRQVGFYLGKFIYLLDAYDDLEHDRKKQCYNPFHQTDTTEPQFSQNCEALLQMMMSSCAAAFERLPILHYEEILRNILYAGVWTKFYQKKKEQEK</sequence>
<accession>U2MBJ7</accession>